<dbReference type="OrthoDB" id="4271534at2"/>
<evidence type="ECO:0000313" key="2">
    <source>
        <dbReference type="Proteomes" id="UP000194218"/>
    </source>
</evidence>
<dbReference type="KEGG" id="smao:CAG99_01715"/>
<dbReference type="EMBL" id="CP021121">
    <property type="protein sequence ID" value="ARQ67716.1"/>
    <property type="molecule type" value="Genomic_DNA"/>
</dbReference>
<organism evidence="1 2">
    <name type="scientific">Streptomyces marincola</name>
    <dbReference type="NCBI Taxonomy" id="2878388"/>
    <lineage>
        <taxon>Bacteria</taxon>
        <taxon>Bacillati</taxon>
        <taxon>Actinomycetota</taxon>
        <taxon>Actinomycetes</taxon>
        <taxon>Kitasatosporales</taxon>
        <taxon>Streptomycetaceae</taxon>
        <taxon>Streptomyces</taxon>
    </lineage>
</organism>
<name>A0A1W7CSN8_9ACTN</name>
<evidence type="ECO:0000313" key="1">
    <source>
        <dbReference type="EMBL" id="ARQ67716.1"/>
    </source>
</evidence>
<accession>A0A1W7CSN8</accession>
<gene>
    <name evidence="1" type="ORF">CAG99_01715</name>
</gene>
<keyword evidence="2" id="KW-1185">Reference proteome</keyword>
<sequence length="101" mass="11322">MNDTARATWITYIRDERVELPATIDGIRAALPGEAERAAFDMEVCRTPGQDLHRVLARWSLATRPDAAEANEEIVQRLRAGDFSGLVFPYEDSDEEEEEAG</sequence>
<reference evidence="1 2" key="1">
    <citation type="submission" date="2017-05" db="EMBL/GenBank/DDBJ databases">
        <title>Complete genome sequence of Streptomyces sp. SCSIO 03032 revealed the diverse biosynthetic pathways for its bioactive secondary metabolites.</title>
        <authorList>
            <person name="Ma L."/>
            <person name="Zhu Y."/>
            <person name="Zhang W."/>
            <person name="Zhang G."/>
            <person name="Tian X."/>
            <person name="Zhang S."/>
            <person name="Zhang C."/>
        </authorList>
    </citation>
    <scope>NUCLEOTIDE SEQUENCE [LARGE SCALE GENOMIC DNA]</scope>
    <source>
        <strain evidence="1 2">SCSIO 03032</strain>
    </source>
</reference>
<proteinExistence type="predicted"/>
<dbReference type="Proteomes" id="UP000194218">
    <property type="component" value="Chromosome"/>
</dbReference>
<dbReference type="RefSeq" id="WP_086157240.1">
    <property type="nucleotide sequence ID" value="NZ_CP021121.1"/>
</dbReference>
<dbReference type="AlphaFoldDB" id="A0A1W7CSN8"/>
<protein>
    <submittedName>
        <fullName evidence="1">Uncharacterized protein</fullName>
    </submittedName>
</protein>